<feature type="compositionally biased region" description="Basic and acidic residues" evidence="1">
    <location>
        <begin position="205"/>
        <end position="221"/>
    </location>
</feature>
<evidence type="ECO:0000313" key="3">
    <source>
        <dbReference type="Proteomes" id="UP000294933"/>
    </source>
</evidence>
<feature type="compositionally biased region" description="Basic and acidic residues" evidence="1">
    <location>
        <begin position="252"/>
        <end position="264"/>
    </location>
</feature>
<feature type="compositionally biased region" description="Basic residues" evidence="1">
    <location>
        <begin position="132"/>
        <end position="143"/>
    </location>
</feature>
<sequence length="457" mass="51019">MAQPHTAALIPPGQRNILQSRHTTSDGRRTTNREHERQATADETTTNGERRTEPPGARRTPTATATAKGPTVTATTSNVRGKTHEHYERERRTTDPKPQPQATTDDNEPLGVSIGGLRRRDVDRGVHGAHAVSRRHPPTRVRTHTTPPPVHRRPSIATTAHSPPRSQEGSPTRHTAKRQPRMHARQWNSEKRRTKQQVTRRTTRRAADSEGRTASGERESPATKTTRGGLGRRDQLIAASKPSPPTPIHPQRRCDREDREDRTQRRAHRNRHRENDKDAAQPLDHKHTSDHQHPTTRSRAHPHPAPTPQLACSRTRQRTPTPATRCLLGECATAPTPETNIKITSRDLEKASEAMNYGDSPFISKLDWIRTMWSPCGVHEDLWGTVKYSIPGRINFSANRFSTGQNATPAMTANKGTEVTGMDKGQKMVAVVLCNGEQSVFAECLFGQHRHSDVLLA</sequence>
<name>A0A4Y7PZ92_9AGAM</name>
<dbReference type="AlphaFoldDB" id="A0A4Y7PZ92"/>
<feature type="compositionally biased region" description="Basic and acidic residues" evidence="1">
    <location>
        <begin position="23"/>
        <end position="40"/>
    </location>
</feature>
<evidence type="ECO:0000256" key="1">
    <source>
        <dbReference type="SAM" id="MobiDB-lite"/>
    </source>
</evidence>
<dbReference type="Proteomes" id="UP000294933">
    <property type="component" value="Unassembled WGS sequence"/>
</dbReference>
<protein>
    <submittedName>
        <fullName evidence="2">Uncharacterized protein</fullName>
    </submittedName>
</protein>
<feature type="compositionally biased region" description="Basic and acidic residues" evidence="1">
    <location>
        <begin position="273"/>
        <end position="293"/>
    </location>
</feature>
<accession>A0A4Y7PZ92</accession>
<evidence type="ECO:0000313" key="2">
    <source>
        <dbReference type="EMBL" id="TDL19850.1"/>
    </source>
</evidence>
<reference evidence="2 3" key="1">
    <citation type="submission" date="2018-06" db="EMBL/GenBank/DDBJ databases">
        <title>A transcriptomic atlas of mushroom development highlights an independent origin of complex multicellularity.</title>
        <authorList>
            <consortium name="DOE Joint Genome Institute"/>
            <person name="Krizsan K."/>
            <person name="Almasi E."/>
            <person name="Merenyi Z."/>
            <person name="Sahu N."/>
            <person name="Viragh M."/>
            <person name="Koszo T."/>
            <person name="Mondo S."/>
            <person name="Kiss B."/>
            <person name="Balint B."/>
            <person name="Kues U."/>
            <person name="Barry K."/>
            <person name="Hegedus J.C."/>
            <person name="Henrissat B."/>
            <person name="Johnson J."/>
            <person name="Lipzen A."/>
            <person name="Ohm R."/>
            <person name="Nagy I."/>
            <person name="Pangilinan J."/>
            <person name="Yan J."/>
            <person name="Xiong Y."/>
            <person name="Grigoriev I.V."/>
            <person name="Hibbett D.S."/>
            <person name="Nagy L.G."/>
        </authorList>
    </citation>
    <scope>NUCLEOTIDE SEQUENCE [LARGE SCALE GENOMIC DNA]</scope>
    <source>
        <strain evidence="2 3">SZMC22713</strain>
    </source>
</reference>
<dbReference type="VEuPathDB" id="FungiDB:BD410DRAFT_805497"/>
<feature type="compositionally biased region" description="Polar residues" evidence="1">
    <location>
        <begin position="156"/>
        <end position="173"/>
    </location>
</feature>
<proteinExistence type="predicted"/>
<gene>
    <name evidence="2" type="ORF">BD410DRAFT_805497</name>
</gene>
<feature type="compositionally biased region" description="Basic residues" evidence="1">
    <location>
        <begin position="174"/>
        <end position="184"/>
    </location>
</feature>
<organism evidence="2 3">
    <name type="scientific">Rickenella mellea</name>
    <dbReference type="NCBI Taxonomy" id="50990"/>
    <lineage>
        <taxon>Eukaryota</taxon>
        <taxon>Fungi</taxon>
        <taxon>Dikarya</taxon>
        <taxon>Basidiomycota</taxon>
        <taxon>Agaricomycotina</taxon>
        <taxon>Agaricomycetes</taxon>
        <taxon>Hymenochaetales</taxon>
        <taxon>Rickenellaceae</taxon>
        <taxon>Rickenella</taxon>
    </lineage>
</organism>
<feature type="region of interest" description="Disordered" evidence="1">
    <location>
        <begin position="1"/>
        <end position="318"/>
    </location>
</feature>
<feature type="compositionally biased region" description="Low complexity" evidence="1">
    <location>
        <begin position="54"/>
        <end position="76"/>
    </location>
</feature>
<dbReference type="EMBL" id="ML170193">
    <property type="protein sequence ID" value="TDL19850.1"/>
    <property type="molecule type" value="Genomic_DNA"/>
</dbReference>
<keyword evidence="3" id="KW-1185">Reference proteome</keyword>
<feature type="compositionally biased region" description="Basic and acidic residues" evidence="1">
    <location>
        <begin position="82"/>
        <end position="95"/>
    </location>
</feature>